<dbReference type="PANTHER" id="PTHR42879">
    <property type="entry name" value="3-OXOACYL-(ACYL-CARRIER-PROTEIN) REDUCTASE"/>
    <property type="match status" value="1"/>
</dbReference>
<dbReference type="InterPro" id="IPR036291">
    <property type="entry name" value="NAD(P)-bd_dom_sf"/>
</dbReference>
<dbReference type="SUPFAM" id="SSF51735">
    <property type="entry name" value="NAD(P)-binding Rossmann-fold domains"/>
    <property type="match status" value="1"/>
</dbReference>
<name>A0ABT1W9B6_9PROT</name>
<dbReference type="InterPro" id="IPR050259">
    <property type="entry name" value="SDR"/>
</dbReference>
<comment type="caution">
    <text evidence="2">The sequence shown here is derived from an EMBL/GenBank/DDBJ whole genome shotgun (WGS) entry which is preliminary data.</text>
</comment>
<reference evidence="2 3" key="1">
    <citation type="submission" date="2022-06" db="EMBL/GenBank/DDBJ databases">
        <title>Endosaccharibacter gen. nov., sp. nov., endophytic bacteria isolated from sugarcane.</title>
        <authorList>
            <person name="Pitiwittayakul N."/>
            <person name="Yukphan P."/>
            <person name="Charoenyingcharoen P."/>
            <person name="Tanasupawat S."/>
        </authorList>
    </citation>
    <scope>NUCLEOTIDE SEQUENCE [LARGE SCALE GENOMIC DNA]</scope>
    <source>
        <strain evidence="2 3">KSS8</strain>
    </source>
</reference>
<evidence type="ECO:0000313" key="3">
    <source>
        <dbReference type="Proteomes" id="UP001524587"/>
    </source>
</evidence>
<dbReference type="InterPro" id="IPR002347">
    <property type="entry name" value="SDR_fam"/>
</dbReference>
<dbReference type="Gene3D" id="3.40.50.720">
    <property type="entry name" value="NAD(P)-binding Rossmann-like Domain"/>
    <property type="match status" value="1"/>
</dbReference>
<evidence type="ECO:0000313" key="2">
    <source>
        <dbReference type="EMBL" id="MCQ8278686.1"/>
    </source>
</evidence>
<organism evidence="2 3">
    <name type="scientific">Endosaccharibacter trunci</name>
    <dbReference type="NCBI Taxonomy" id="2812733"/>
    <lineage>
        <taxon>Bacteria</taxon>
        <taxon>Pseudomonadati</taxon>
        <taxon>Pseudomonadota</taxon>
        <taxon>Alphaproteobacteria</taxon>
        <taxon>Acetobacterales</taxon>
        <taxon>Acetobacteraceae</taxon>
        <taxon>Endosaccharibacter</taxon>
    </lineage>
</organism>
<gene>
    <name evidence="2" type="ORF">NFI95_09500</name>
</gene>
<dbReference type="PRINTS" id="PR00081">
    <property type="entry name" value="GDHRDH"/>
</dbReference>
<dbReference type="EMBL" id="JAMSKV010000007">
    <property type="protein sequence ID" value="MCQ8278686.1"/>
    <property type="molecule type" value="Genomic_DNA"/>
</dbReference>
<dbReference type="Proteomes" id="UP001524587">
    <property type="component" value="Unassembled WGS sequence"/>
</dbReference>
<dbReference type="PANTHER" id="PTHR42879:SF2">
    <property type="entry name" value="3-OXOACYL-[ACYL-CARRIER-PROTEIN] REDUCTASE FABG"/>
    <property type="match status" value="1"/>
</dbReference>
<comment type="similarity">
    <text evidence="1">Belongs to the short-chain dehydrogenases/reductases (SDR) family.</text>
</comment>
<accession>A0ABT1W9B6</accession>
<proteinExistence type="inferred from homology"/>
<dbReference type="PRINTS" id="PR00080">
    <property type="entry name" value="SDRFAMILY"/>
</dbReference>
<sequence>MSSPALPARFALGGRRAVVTGASRGLGATICTVLAEAGADIVAVGRDRAALEETASLVRQAGRRVLVVVADQADPDAADAVARTVNAEWGGADILVNNAGITMPRPLIDQTVPEWDAILNVNLRAAWLMARALAPGMIERRWGKIVNISSQASEIALPDHGAYVASKAGLNGLTKVMTAEWAPYNIQSNSICPTVVWTEMGEKVWSQGDKLKDFLAKVPAGRVATPEEVADLVLFLSAPASGMVTGQSIFVDGGYTAL</sequence>
<dbReference type="RefSeq" id="WP_422864165.1">
    <property type="nucleotide sequence ID" value="NZ_JAMSKV010000007.1"/>
</dbReference>
<protein>
    <submittedName>
        <fullName evidence="2">SDR family oxidoreductase</fullName>
    </submittedName>
</protein>
<dbReference type="CDD" id="cd05233">
    <property type="entry name" value="SDR_c"/>
    <property type="match status" value="1"/>
</dbReference>
<keyword evidence="3" id="KW-1185">Reference proteome</keyword>
<dbReference type="Pfam" id="PF13561">
    <property type="entry name" value="adh_short_C2"/>
    <property type="match status" value="1"/>
</dbReference>
<evidence type="ECO:0000256" key="1">
    <source>
        <dbReference type="ARBA" id="ARBA00006484"/>
    </source>
</evidence>